<feature type="domain" description="Glycoside hydrolase 131 catalytic N-terminal" evidence="2">
    <location>
        <begin position="23"/>
        <end position="273"/>
    </location>
</feature>
<accession>A0AAV9GEC9</accession>
<sequence>MPSTLLPFAFFAALVAGQVCDLQFDARVPNDLGVAGFDNVNDVFSNTFVVGEGLQFSQVVQLPNVDQALFDVEATVAVEVTINDDSIFNGQTAFRRAELLPASNDGADDSTVGIKSIHFSVMKSDARPLNLSHEYQLAFLETADFSATQFALKTGTILGVQTADPDTLQIFGNSNDNFLLFSAPFTPGVFHNFALTLDFDALTTRVFYSQGNAALKSMGQVLVNDVSGRGQFHFGLLKKPVNPGADITVEGDQPAGIDEGIIFGSIFQEDTIVGCISLSP</sequence>
<organism evidence="3 4">
    <name type="scientific">Podospora aff. communis PSN243</name>
    <dbReference type="NCBI Taxonomy" id="3040156"/>
    <lineage>
        <taxon>Eukaryota</taxon>
        <taxon>Fungi</taxon>
        <taxon>Dikarya</taxon>
        <taxon>Ascomycota</taxon>
        <taxon>Pezizomycotina</taxon>
        <taxon>Sordariomycetes</taxon>
        <taxon>Sordariomycetidae</taxon>
        <taxon>Sordariales</taxon>
        <taxon>Podosporaceae</taxon>
        <taxon>Podospora</taxon>
    </lineage>
</organism>
<dbReference type="EMBL" id="MU865963">
    <property type="protein sequence ID" value="KAK4445708.1"/>
    <property type="molecule type" value="Genomic_DNA"/>
</dbReference>
<keyword evidence="4" id="KW-1185">Reference proteome</keyword>
<keyword evidence="1" id="KW-0732">Signal</keyword>
<evidence type="ECO:0000259" key="2">
    <source>
        <dbReference type="Pfam" id="PF18271"/>
    </source>
</evidence>
<name>A0AAV9GEC9_9PEZI</name>
<evidence type="ECO:0000256" key="1">
    <source>
        <dbReference type="SAM" id="SignalP"/>
    </source>
</evidence>
<feature type="chain" id="PRO_5043440573" description="Glycoside hydrolase 131 catalytic N-terminal domain-containing protein" evidence="1">
    <location>
        <begin position="18"/>
        <end position="280"/>
    </location>
</feature>
<dbReference type="AlphaFoldDB" id="A0AAV9GEC9"/>
<gene>
    <name evidence="3" type="ORF">QBC34DRAFT_412940</name>
</gene>
<dbReference type="PANTHER" id="PTHR34612:SF2">
    <property type="entry name" value="GLYCOSIDE HYDROLASE 131 CATALYTIC N-TERMINAL DOMAIN-CONTAINING PROTEIN"/>
    <property type="match status" value="1"/>
</dbReference>
<dbReference type="InterPro" id="IPR041524">
    <property type="entry name" value="GH131_N"/>
</dbReference>
<reference evidence="3" key="1">
    <citation type="journal article" date="2023" name="Mol. Phylogenet. Evol.">
        <title>Genome-scale phylogeny and comparative genomics of the fungal order Sordariales.</title>
        <authorList>
            <person name="Hensen N."/>
            <person name="Bonometti L."/>
            <person name="Westerberg I."/>
            <person name="Brannstrom I.O."/>
            <person name="Guillou S."/>
            <person name="Cros-Aarteil S."/>
            <person name="Calhoun S."/>
            <person name="Haridas S."/>
            <person name="Kuo A."/>
            <person name="Mondo S."/>
            <person name="Pangilinan J."/>
            <person name="Riley R."/>
            <person name="LaButti K."/>
            <person name="Andreopoulos B."/>
            <person name="Lipzen A."/>
            <person name="Chen C."/>
            <person name="Yan M."/>
            <person name="Daum C."/>
            <person name="Ng V."/>
            <person name="Clum A."/>
            <person name="Steindorff A."/>
            <person name="Ohm R.A."/>
            <person name="Martin F."/>
            <person name="Silar P."/>
            <person name="Natvig D.O."/>
            <person name="Lalanne C."/>
            <person name="Gautier V."/>
            <person name="Ament-Velasquez S.L."/>
            <person name="Kruys A."/>
            <person name="Hutchinson M.I."/>
            <person name="Powell A.J."/>
            <person name="Barry K."/>
            <person name="Miller A.N."/>
            <person name="Grigoriev I.V."/>
            <person name="Debuchy R."/>
            <person name="Gladieux P."/>
            <person name="Hiltunen Thoren M."/>
            <person name="Johannesson H."/>
        </authorList>
    </citation>
    <scope>NUCLEOTIDE SEQUENCE</scope>
    <source>
        <strain evidence="3">PSN243</strain>
    </source>
</reference>
<dbReference type="Gene3D" id="2.60.120.1160">
    <property type="match status" value="1"/>
</dbReference>
<evidence type="ECO:0000313" key="4">
    <source>
        <dbReference type="Proteomes" id="UP001321760"/>
    </source>
</evidence>
<dbReference type="Proteomes" id="UP001321760">
    <property type="component" value="Unassembled WGS sequence"/>
</dbReference>
<reference evidence="3" key="2">
    <citation type="submission" date="2023-05" db="EMBL/GenBank/DDBJ databases">
        <authorList>
            <consortium name="Lawrence Berkeley National Laboratory"/>
            <person name="Steindorff A."/>
            <person name="Hensen N."/>
            <person name="Bonometti L."/>
            <person name="Westerberg I."/>
            <person name="Brannstrom I.O."/>
            <person name="Guillou S."/>
            <person name="Cros-Aarteil S."/>
            <person name="Calhoun S."/>
            <person name="Haridas S."/>
            <person name="Kuo A."/>
            <person name="Mondo S."/>
            <person name="Pangilinan J."/>
            <person name="Riley R."/>
            <person name="Labutti K."/>
            <person name="Andreopoulos B."/>
            <person name="Lipzen A."/>
            <person name="Chen C."/>
            <person name="Yanf M."/>
            <person name="Daum C."/>
            <person name="Ng V."/>
            <person name="Clum A."/>
            <person name="Ohm R."/>
            <person name="Martin F."/>
            <person name="Silar P."/>
            <person name="Natvig D."/>
            <person name="Lalanne C."/>
            <person name="Gautier V."/>
            <person name="Ament-Velasquez S.L."/>
            <person name="Kruys A."/>
            <person name="Hutchinson M.I."/>
            <person name="Powell A.J."/>
            <person name="Barry K."/>
            <person name="Miller A.N."/>
            <person name="Grigoriev I.V."/>
            <person name="Debuchy R."/>
            <person name="Gladieux P."/>
            <person name="Thoren M.H."/>
            <person name="Johannesson H."/>
        </authorList>
    </citation>
    <scope>NUCLEOTIDE SEQUENCE</scope>
    <source>
        <strain evidence="3">PSN243</strain>
    </source>
</reference>
<comment type="caution">
    <text evidence="3">The sequence shown here is derived from an EMBL/GenBank/DDBJ whole genome shotgun (WGS) entry which is preliminary data.</text>
</comment>
<evidence type="ECO:0000313" key="3">
    <source>
        <dbReference type="EMBL" id="KAK4445708.1"/>
    </source>
</evidence>
<feature type="signal peptide" evidence="1">
    <location>
        <begin position="1"/>
        <end position="17"/>
    </location>
</feature>
<dbReference type="PANTHER" id="PTHR34612">
    <property type="entry name" value="GH131_N DOMAIN-CONTAINING PROTEIN"/>
    <property type="match status" value="1"/>
</dbReference>
<dbReference type="Pfam" id="PF18271">
    <property type="entry name" value="GH131_N"/>
    <property type="match status" value="1"/>
</dbReference>
<proteinExistence type="predicted"/>
<protein>
    <recommendedName>
        <fullName evidence="2">Glycoside hydrolase 131 catalytic N-terminal domain-containing protein</fullName>
    </recommendedName>
</protein>